<dbReference type="GO" id="GO:0004526">
    <property type="term" value="F:ribonuclease P activity"/>
    <property type="evidence" value="ECO:0007669"/>
    <property type="project" value="UniProtKB-EC"/>
</dbReference>
<evidence type="ECO:0000256" key="6">
    <source>
        <dbReference type="ARBA" id="ARBA00022884"/>
    </source>
</evidence>
<evidence type="ECO:0000256" key="2">
    <source>
        <dbReference type="ARBA" id="ARBA00022694"/>
    </source>
</evidence>
<dbReference type="SUPFAM" id="SSF54211">
    <property type="entry name" value="Ribosomal protein S5 domain 2-like"/>
    <property type="match status" value="1"/>
</dbReference>
<keyword evidence="6 7" id="KW-0694">RNA-binding</keyword>
<evidence type="ECO:0000256" key="3">
    <source>
        <dbReference type="ARBA" id="ARBA00022722"/>
    </source>
</evidence>
<evidence type="ECO:0000313" key="10">
    <source>
        <dbReference type="Proteomes" id="UP001610063"/>
    </source>
</evidence>
<dbReference type="Gene3D" id="3.30.230.10">
    <property type="match status" value="1"/>
</dbReference>
<evidence type="ECO:0000256" key="5">
    <source>
        <dbReference type="ARBA" id="ARBA00022801"/>
    </source>
</evidence>
<evidence type="ECO:0000256" key="1">
    <source>
        <dbReference type="ARBA" id="ARBA00002663"/>
    </source>
</evidence>
<accession>A0ABW7N604</accession>
<comment type="function">
    <text evidence="1 7">RNaseP catalyzes the removal of the 5'-leader sequence from pre-tRNA to produce the mature 5'-terminus. It can also cleave other RNA substrates such as 4.5S RNA. The protein component plays an auxiliary but essential role in vivo by binding to the 5'-leader sequence and broadening the substrate specificity of the ribozyme.</text>
</comment>
<keyword evidence="10" id="KW-1185">Reference proteome</keyword>
<dbReference type="InterPro" id="IPR000100">
    <property type="entry name" value="RNase_P"/>
</dbReference>
<dbReference type="NCBIfam" id="TIGR00188">
    <property type="entry name" value="rnpA"/>
    <property type="match status" value="1"/>
</dbReference>
<comment type="similarity">
    <text evidence="7">Belongs to the RnpA family.</text>
</comment>
<dbReference type="PROSITE" id="PS00648">
    <property type="entry name" value="RIBONUCLEASE_P"/>
    <property type="match status" value="1"/>
</dbReference>
<keyword evidence="4 7" id="KW-0255">Endonuclease</keyword>
<dbReference type="PANTHER" id="PTHR33992:SF1">
    <property type="entry name" value="RIBONUCLEASE P PROTEIN COMPONENT"/>
    <property type="match status" value="1"/>
</dbReference>
<dbReference type="HAMAP" id="MF_00227">
    <property type="entry name" value="RNase_P"/>
    <property type="match status" value="1"/>
</dbReference>
<protein>
    <recommendedName>
        <fullName evidence="7 8">Ribonuclease P protein component</fullName>
        <shortName evidence="7">RNase P protein</shortName>
        <shortName evidence="7">RNaseP protein</shortName>
        <ecNumber evidence="7 8">3.1.26.5</ecNumber>
    </recommendedName>
    <alternativeName>
        <fullName evidence="7">Protein C5</fullName>
    </alternativeName>
</protein>
<comment type="subunit">
    <text evidence="7">Consists of a catalytic RNA component (M1 or rnpB) and a protein subunit.</text>
</comment>
<dbReference type="InterPro" id="IPR020568">
    <property type="entry name" value="Ribosomal_Su5_D2-typ_SF"/>
</dbReference>
<name>A0ABW7N604_9BACT</name>
<comment type="catalytic activity">
    <reaction evidence="7">
        <text>Endonucleolytic cleavage of RNA, removing 5'-extranucleotides from tRNA precursor.</text>
        <dbReference type="EC" id="3.1.26.5"/>
    </reaction>
</comment>
<keyword evidence="2 7" id="KW-0819">tRNA processing</keyword>
<gene>
    <name evidence="7 9" type="primary">rnpA</name>
    <name evidence="9" type="ORF">ACHKAR_06055</name>
</gene>
<organism evidence="9 10">
    <name type="scientific">Marinoscillum luteum</name>
    <dbReference type="NCBI Taxonomy" id="861051"/>
    <lineage>
        <taxon>Bacteria</taxon>
        <taxon>Pseudomonadati</taxon>
        <taxon>Bacteroidota</taxon>
        <taxon>Cytophagia</taxon>
        <taxon>Cytophagales</taxon>
        <taxon>Reichenbachiellaceae</taxon>
        <taxon>Marinoscillum</taxon>
    </lineage>
</organism>
<keyword evidence="5 7" id="KW-0378">Hydrolase</keyword>
<dbReference type="Proteomes" id="UP001610063">
    <property type="component" value="Unassembled WGS sequence"/>
</dbReference>
<proteinExistence type="inferred from homology"/>
<keyword evidence="3 7" id="KW-0540">Nuclease</keyword>
<evidence type="ECO:0000256" key="7">
    <source>
        <dbReference type="HAMAP-Rule" id="MF_00227"/>
    </source>
</evidence>
<dbReference type="InterPro" id="IPR020539">
    <property type="entry name" value="RNase_P_CS"/>
</dbReference>
<reference evidence="9 10" key="1">
    <citation type="journal article" date="2013" name="Int. J. Syst. Evol. Microbiol.">
        <title>Marinoscillum luteum sp. nov., isolated from marine sediment.</title>
        <authorList>
            <person name="Cha I.T."/>
            <person name="Park S.J."/>
            <person name="Kim S.J."/>
            <person name="Kim J.G."/>
            <person name="Jung M.Y."/>
            <person name="Shin K.S."/>
            <person name="Kwon K.K."/>
            <person name="Yang S.H."/>
            <person name="Seo Y.S."/>
            <person name="Rhee S.K."/>
        </authorList>
    </citation>
    <scope>NUCLEOTIDE SEQUENCE [LARGE SCALE GENOMIC DNA]</scope>
    <source>
        <strain evidence="9 10">KCTC 23939</strain>
    </source>
</reference>
<dbReference type="EC" id="3.1.26.5" evidence="7 8"/>
<dbReference type="RefSeq" id="WP_159584351.1">
    <property type="nucleotide sequence ID" value="NZ_JBIPKE010000014.1"/>
</dbReference>
<dbReference type="InterPro" id="IPR014721">
    <property type="entry name" value="Ribsml_uS5_D2-typ_fold_subgr"/>
</dbReference>
<evidence type="ECO:0000256" key="4">
    <source>
        <dbReference type="ARBA" id="ARBA00022759"/>
    </source>
</evidence>
<dbReference type="Pfam" id="PF00825">
    <property type="entry name" value="Ribonuclease_P"/>
    <property type="match status" value="1"/>
</dbReference>
<evidence type="ECO:0000313" key="9">
    <source>
        <dbReference type="EMBL" id="MFH6982991.1"/>
    </source>
</evidence>
<dbReference type="PANTHER" id="PTHR33992">
    <property type="entry name" value="RIBONUCLEASE P PROTEIN COMPONENT"/>
    <property type="match status" value="1"/>
</dbReference>
<dbReference type="EMBL" id="JBIPKE010000014">
    <property type="protein sequence ID" value="MFH6982991.1"/>
    <property type="molecule type" value="Genomic_DNA"/>
</dbReference>
<comment type="caution">
    <text evidence="9">The sequence shown here is derived from an EMBL/GenBank/DDBJ whole genome shotgun (WGS) entry which is preliminary data.</text>
</comment>
<evidence type="ECO:0000256" key="8">
    <source>
        <dbReference type="NCBIfam" id="TIGR00188"/>
    </source>
</evidence>
<sequence length="144" mass="16958">MTDSGQTTSHAFSFPKREKLTGKKDIEELFKNGSSFYLHPLLLKYRREEDSAVTYHRALFTVPKKNFKRAVRRNQLKRRMREAYRLHKSIIYQSPVSGFYQLAFVYLDKSPLPYGEIEDKLKKLLVRLESQHSKIGKEHPGEPN</sequence>